<keyword evidence="1" id="KW-0863">Zinc-finger</keyword>
<dbReference type="Proteomes" id="UP000001611">
    <property type="component" value="Chromosome 4"/>
</dbReference>
<keyword evidence="5" id="KW-1185">Reference proteome</keyword>
<dbReference type="KEGG" id="vda:VDAG_09164"/>
<dbReference type="PROSITE" id="PS50157">
    <property type="entry name" value="ZINC_FINGER_C2H2_2"/>
    <property type="match status" value="3"/>
</dbReference>
<dbReference type="InterPro" id="IPR013087">
    <property type="entry name" value="Znf_C2H2_type"/>
</dbReference>
<keyword evidence="1" id="KW-0862">Zinc</keyword>
<dbReference type="Pfam" id="PF00096">
    <property type="entry name" value="zf-C2H2"/>
    <property type="match status" value="1"/>
</dbReference>
<name>G2XFP0_VERDV</name>
<reference evidence="4 5" key="1">
    <citation type="submission" date="2008-03" db="EMBL/GenBank/DDBJ databases">
        <title>The Genome Sequence of Verticillium dahliae VdLs.17.</title>
        <authorList>
            <consortium name="The Broad Institute Genome Sequencing Platform"/>
            <person name="Ma L.-J.J."/>
            <person name="Klosterman S.J."/>
            <person name="Subbarao K."/>
            <person name="Dobinson K."/>
            <person name="Veronese P."/>
            <person name="Kang S."/>
            <person name="Gold S.E."/>
            <person name="Young S."/>
            <person name="Jaffe D."/>
            <person name="Gnerre S."/>
            <person name="Berlin A."/>
            <person name="Heiman D."/>
            <person name="Hepburn T."/>
            <person name="Sykes S."/>
            <person name="Alvarado L."/>
            <person name="Kodira C.D."/>
            <person name="Lander E."/>
            <person name="Galagan J."/>
            <person name="Nusbaum C."/>
            <person name="Birren B."/>
        </authorList>
    </citation>
    <scope>NUCLEOTIDE SEQUENCE [LARGE SCALE GENOMIC DNA]</scope>
    <source>
        <strain evidence="5">VdLs.17 / ATCC MYA-4575 / FGSC 10137</strain>
    </source>
</reference>
<feature type="domain" description="C2H2-type" evidence="3">
    <location>
        <begin position="161"/>
        <end position="191"/>
    </location>
</feature>
<dbReference type="GO" id="GO:0008270">
    <property type="term" value="F:zinc ion binding"/>
    <property type="evidence" value="ECO:0007669"/>
    <property type="project" value="UniProtKB-KW"/>
</dbReference>
<dbReference type="OMA" id="VWPRVGF"/>
<feature type="domain" description="C2H2-type" evidence="3">
    <location>
        <begin position="196"/>
        <end position="224"/>
    </location>
</feature>
<evidence type="ECO:0000259" key="3">
    <source>
        <dbReference type="PROSITE" id="PS50157"/>
    </source>
</evidence>
<keyword evidence="1" id="KW-0479">Metal-binding</keyword>
<evidence type="ECO:0000256" key="2">
    <source>
        <dbReference type="SAM" id="MobiDB-lite"/>
    </source>
</evidence>
<dbReference type="HOGENOM" id="CLU_092485_0_0_1"/>
<feature type="compositionally biased region" description="Polar residues" evidence="2">
    <location>
        <begin position="77"/>
        <end position="87"/>
    </location>
</feature>
<protein>
    <recommendedName>
        <fullName evidence="3">C2H2-type domain-containing protein</fullName>
    </recommendedName>
</protein>
<evidence type="ECO:0000256" key="1">
    <source>
        <dbReference type="PROSITE-ProRule" id="PRU00042"/>
    </source>
</evidence>
<feature type="region of interest" description="Disordered" evidence="2">
    <location>
        <begin position="131"/>
        <end position="176"/>
    </location>
</feature>
<evidence type="ECO:0000313" key="4">
    <source>
        <dbReference type="EMBL" id="EGY18638.1"/>
    </source>
</evidence>
<sequence>MVRRGKERDLGNAFKPGSNDPTLASYYGEDNPASPSWPPVQTSSYSWGSPEADSPFEGVNSCPPALWYPGERPGAQASLSGERSLNRQPGEVARDAAKLIPLHIAGPSESTRSESLPSSDNDEGLGIMGTTGPYRQTAASSSKKLKLARASRTSRKTSSLVKCDRSNESGLPCGETFPRPTELNKHIKKVHDEPAFECAAAAALKCSKMFKSEREMIRHVRSSHRQFAGQPENGTAQEIMECVLCNQTFERDDHYTRHFREQNGGKRRGSGKK</sequence>
<dbReference type="EMBL" id="DS572717">
    <property type="protein sequence ID" value="EGY18638.1"/>
    <property type="molecule type" value="Genomic_DNA"/>
</dbReference>
<dbReference type="Gene3D" id="3.30.160.60">
    <property type="entry name" value="Classic Zinc Finger"/>
    <property type="match status" value="1"/>
</dbReference>
<dbReference type="eggNOG" id="ENOG502RPSV">
    <property type="taxonomic scope" value="Eukaryota"/>
</dbReference>
<feature type="region of interest" description="Disordered" evidence="2">
    <location>
        <begin position="1"/>
        <end position="96"/>
    </location>
</feature>
<dbReference type="AlphaFoldDB" id="G2XFP0"/>
<dbReference type="InParanoid" id="G2XFP0"/>
<gene>
    <name evidence="4" type="ORF">VDAG_09164</name>
</gene>
<organism evidence="4 5">
    <name type="scientific">Verticillium dahliae (strain VdLs.17 / ATCC MYA-4575 / FGSC 10137)</name>
    <name type="common">Verticillium wilt</name>
    <dbReference type="NCBI Taxonomy" id="498257"/>
    <lineage>
        <taxon>Eukaryota</taxon>
        <taxon>Fungi</taxon>
        <taxon>Dikarya</taxon>
        <taxon>Ascomycota</taxon>
        <taxon>Pezizomycotina</taxon>
        <taxon>Sordariomycetes</taxon>
        <taxon>Hypocreomycetidae</taxon>
        <taxon>Glomerellales</taxon>
        <taxon>Plectosphaerellaceae</taxon>
        <taxon>Verticillium</taxon>
    </lineage>
</organism>
<accession>G2XFP0</accession>
<feature type="domain" description="C2H2-type" evidence="3">
    <location>
        <begin position="240"/>
        <end position="267"/>
    </location>
</feature>
<dbReference type="SUPFAM" id="SSF57667">
    <property type="entry name" value="beta-beta-alpha zinc fingers"/>
    <property type="match status" value="1"/>
</dbReference>
<feature type="compositionally biased region" description="Basic and acidic residues" evidence="2">
    <location>
        <begin position="1"/>
        <end position="10"/>
    </location>
</feature>
<proteinExistence type="predicted"/>
<evidence type="ECO:0000313" key="5">
    <source>
        <dbReference type="Proteomes" id="UP000001611"/>
    </source>
</evidence>
<feature type="compositionally biased region" description="Basic residues" evidence="2">
    <location>
        <begin position="143"/>
        <end position="155"/>
    </location>
</feature>
<dbReference type="InterPro" id="IPR036236">
    <property type="entry name" value="Znf_C2H2_sf"/>
</dbReference>
<dbReference type="RefSeq" id="XP_009653761.1">
    <property type="nucleotide sequence ID" value="XM_009655466.1"/>
</dbReference>
<dbReference type="GeneID" id="20710627"/>